<reference evidence="10 11" key="1">
    <citation type="submission" date="2016-10" db="EMBL/GenBank/DDBJ databases">
        <authorList>
            <person name="de Groot N.N."/>
        </authorList>
    </citation>
    <scope>NUCLEOTIDE SEQUENCE [LARGE SCALE GENOMIC DNA]</scope>
    <source>
        <strain evidence="10 11">DSM 6793</strain>
    </source>
</reference>
<dbReference type="InterPro" id="IPR049278">
    <property type="entry name" value="MS_channel_C"/>
</dbReference>
<evidence type="ECO:0000259" key="8">
    <source>
        <dbReference type="Pfam" id="PF00924"/>
    </source>
</evidence>
<dbReference type="GO" id="GO:0005886">
    <property type="term" value="C:plasma membrane"/>
    <property type="evidence" value="ECO:0007669"/>
    <property type="project" value="UniProtKB-SubCell"/>
</dbReference>
<dbReference type="InterPro" id="IPR010920">
    <property type="entry name" value="LSM_dom_sf"/>
</dbReference>
<evidence type="ECO:0000256" key="4">
    <source>
        <dbReference type="ARBA" id="ARBA00022692"/>
    </source>
</evidence>
<evidence type="ECO:0000259" key="9">
    <source>
        <dbReference type="Pfam" id="PF21082"/>
    </source>
</evidence>
<dbReference type="Pfam" id="PF21082">
    <property type="entry name" value="MS_channel_3rd"/>
    <property type="match status" value="1"/>
</dbReference>
<dbReference type="SUPFAM" id="SSF50182">
    <property type="entry name" value="Sm-like ribonucleoproteins"/>
    <property type="match status" value="1"/>
</dbReference>
<dbReference type="SUPFAM" id="SSF82689">
    <property type="entry name" value="Mechanosensitive channel protein MscS (YggB), C-terminal domain"/>
    <property type="match status" value="1"/>
</dbReference>
<dbReference type="Gene3D" id="1.10.287.1260">
    <property type="match status" value="1"/>
</dbReference>
<feature type="transmembrane region" description="Helical" evidence="7">
    <location>
        <begin position="12"/>
        <end position="34"/>
    </location>
</feature>
<dbReference type="PANTHER" id="PTHR30221:SF18">
    <property type="entry name" value="SLL0590 PROTEIN"/>
    <property type="match status" value="1"/>
</dbReference>
<feature type="transmembrane region" description="Helical" evidence="7">
    <location>
        <begin position="68"/>
        <end position="97"/>
    </location>
</feature>
<comment type="similarity">
    <text evidence="2">Belongs to the MscS (TC 1.A.23) family.</text>
</comment>
<evidence type="ECO:0000256" key="5">
    <source>
        <dbReference type="ARBA" id="ARBA00022989"/>
    </source>
</evidence>
<evidence type="ECO:0000313" key="11">
    <source>
        <dbReference type="Proteomes" id="UP000199514"/>
    </source>
</evidence>
<evidence type="ECO:0000256" key="1">
    <source>
        <dbReference type="ARBA" id="ARBA00004651"/>
    </source>
</evidence>
<organism evidence="10 11">
    <name type="scientific">Flexibacter flexilis DSM 6793</name>
    <dbReference type="NCBI Taxonomy" id="927664"/>
    <lineage>
        <taxon>Bacteria</taxon>
        <taxon>Pseudomonadati</taxon>
        <taxon>Bacteroidota</taxon>
        <taxon>Cytophagia</taxon>
        <taxon>Cytophagales</taxon>
        <taxon>Flexibacteraceae</taxon>
        <taxon>Flexibacter</taxon>
    </lineage>
</organism>
<accession>A0A1I1J7V6</accession>
<dbReference type="EMBL" id="FOLE01000005">
    <property type="protein sequence ID" value="SFC44677.1"/>
    <property type="molecule type" value="Genomic_DNA"/>
</dbReference>
<dbReference type="InterPro" id="IPR011066">
    <property type="entry name" value="MscS_channel_C_sf"/>
</dbReference>
<feature type="domain" description="Mechanosensitive ion channel MscS" evidence="8">
    <location>
        <begin position="216"/>
        <end position="281"/>
    </location>
</feature>
<feature type="transmembrane region" description="Helical" evidence="7">
    <location>
        <begin position="173"/>
        <end position="191"/>
    </location>
</feature>
<proteinExistence type="inferred from homology"/>
<keyword evidence="6 7" id="KW-0472">Membrane</keyword>
<evidence type="ECO:0000256" key="6">
    <source>
        <dbReference type="ARBA" id="ARBA00023136"/>
    </source>
</evidence>
<dbReference type="InterPro" id="IPR045275">
    <property type="entry name" value="MscS_archaea/bacteria_type"/>
</dbReference>
<dbReference type="AlphaFoldDB" id="A0A1I1J7V6"/>
<dbReference type="Pfam" id="PF00924">
    <property type="entry name" value="MS_channel_2nd"/>
    <property type="match status" value="1"/>
</dbReference>
<evidence type="ECO:0000256" key="2">
    <source>
        <dbReference type="ARBA" id="ARBA00008017"/>
    </source>
</evidence>
<dbReference type="RefSeq" id="WP_091512030.1">
    <property type="nucleotide sequence ID" value="NZ_FOLE01000005.1"/>
</dbReference>
<keyword evidence="11" id="KW-1185">Reference proteome</keyword>
<evidence type="ECO:0000256" key="7">
    <source>
        <dbReference type="SAM" id="Phobius"/>
    </source>
</evidence>
<gene>
    <name evidence="10" type="ORF">SAMN05421780_105240</name>
</gene>
<dbReference type="InterPro" id="IPR006685">
    <property type="entry name" value="MscS_channel_2nd"/>
</dbReference>
<feature type="transmembrane region" description="Helical" evidence="7">
    <location>
        <begin position="117"/>
        <end position="142"/>
    </location>
</feature>
<dbReference type="PANTHER" id="PTHR30221">
    <property type="entry name" value="SMALL-CONDUCTANCE MECHANOSENSITIVE CHANNEL"/>
    <property type="match status" value="1"/>
</dbReference>
<keyword evidence="4 7" id="KW-0812">Transmembrane</keyword>
<name>A0A1I1J7V6_9BACT</name>
<protein>
    <submittedName>
        <fullName evidence="10">Mechanosensitive ion channel</fullName>
    </submittedName>
</protein>
<evidence type="ECO:0000313" key="10">
    <source>
        <dbReference type="EMBL" id="SFC44677.1"/>
    </source>
</evidence>
<comment type="subcellular location">
    <subcellularLocation>
        <location evidence="1">Cell membrane</location>
        <topology evidence="1">Multi-pass membrane protein</topology>
    </subcellularLocation>
</comment>
<dbReference type="STRING" id="927664.SAMN05421780_105240"/>
<dbReference type="Gene3D" id="2.30.30.60">
    <property type="match status" value="1"/>
</dbReference>
<dbReference type="OrthoDB" id="9809206at2"/>
<keyword evidence="3" id="KW-1003">Cell membrane</keyword>
<feature type="transmembrane region" description="Helical" evidence="7">
    <location>
        <begin position="203"/>
        <end position="229"/>
    </location>
</feature>
<keyword evidence="5 7" id="KW-1133">Transmembrane helix</keyword>
<feature type="domain" description="Mechanosensitive ion channel MscS C-terminal" evidence="9">
    <location>
        <begin position="289"/>
        <end position="371"/>
    </location>
</feature>
<evidence type="ECO:0000256" key="3">
    <source>
        <dbReference type="ARBA" id="ARBA00022475"/>
    </source>
</evidence>
<dbReference type="GO" id="GO:0008381">
    <property type="term" value="F:mechanosensitive monoatomic ion channel activity"/>
    <property type="evidence" value="ECO:0007669"/>
    <property type="project" value="InterPro"/>
</dbReference>
<dbReference type="InterPro" id="IPR023408">
    <property type="entry name" value="MscS_beta-dom_sf"/>
</dbReference>
<sequence>MNQQELLQKLTQAAWVLGVLAVAAIVIFFINWLFNLLRKKVISNRYEISKGVRLGKHQILDAHQVAEALLLLLNILNLSILAIGLYLVFSVLLSLFPATQPYADLLLEYLLKPIRNIAHAVLDYIPNAFTITIIFVFVRYLLKILRSISERISSQRIKIQGFYPEWAVPTYKLVRALIFMFTFVAIFPYLPGSDSRVFQGVSVFLGVLISVGSSSSISNIVSGILITYMRPFKIGDYIKVGDVSGVVMGKDLLVTRIRSFKNEDITIPNSTILSSNSTNYTSSGNYVFNTSITIGYDTSWRTIHELLTAAALRTQGISASPEPFVLQTALNDFYVSYELNAYSDNSVRLDLVYSALHQHIHDTFDEAGVEIMSPHYTAFRDGNSSTVPSLRKK</sequence>
<dbReference type="Proteomes" id="UP000199514">
    <property type="component" value="Unassembled WGS sequence"/>
</dbReference>
<dbReference type="Gene3D" id="3.30.70.100">
    <property type="match status" value="1"/>
</dbReference>